<dbReference type="EMBL" id="CP144696">
    <property type="protein sequence ID" value="WVZ10334.1"/>
    <property type="molecule type" value="Genomic_DNA"/>
</dbReference>
<evidence type="ECO:0008006" key="5">
    <source>
        <dbReference type="Google" id="ProtNLM"/>
    </source>
</evidence>
<gene>
    <name evidence="3" type="ORF">V8G54_014864</name>
</gene>
<proteinExistence type="predicted"/>
<sequence length="530" mass="59764">MESFLQNASSLFFNSSLLTTPKISHYQVRFSVPYNHKPRTRTTFILSMAHTPAVEQHRVIIPNKHGENLVGILHESGSREIVILCHGFRSSKQTNTLVNLAAALENARLSSFRFDFAGNGESDGSFQYGYYWREAEDLRAVIQHFHESNRGVSAIVGHSKGTKHEENYVVSGKEPESAHHYLSLMAIGAGGGVVLLYASKYHDIRTVVNLSGRYDLKVGIEERLGKDHLERIKKDGFIDVERSGNFEYRVTLDSLMDRLDTNMHEACLQIDKECRVLTVHGSSDKVVPVEDASKFAKIIPNHKLHIIEGADHSFTGHKDELASVVVNFIKETLHQDKARQQKIIITKKNDSKLVGILHESGTEEIVILCHGLRSTKEVTIMINLASALENAGVSSFRFDFSGNGESDGSFEFGHYWREVDDLHDVIQHFHRANRIVTAIIGHSKGGGVVLLYASKYHDIKTVINISGRYDLKAGIEERLGKDYLERIRKDGFIDVMRSGSFDYRVTLESLMDRLDTNMHEACLQIDKECR</sequence>
<feature type="domain" description="AB hydrolase-1" evidence="2">
    <location>
        <begin position="82"/>
        <end position="323"/>
    </location>
</feature>
<evidence type="ECO:0000259" key="1">
    <source>
        <dbReference type="Pfam" id="PF12146"/>
    </source>
</evidence>
<evidence type="ECO:0000313" key="3">
    <source>
        <dbReference type="EMBL" id="WVZ10334.1"/>
    </source>
</evidence>
<feature type="domain" description="Serine aminopeptidase S33" evidence="1">
    <location>
        <begin position="363"/>
        <end position="472"/>
    </location>
</feature>
<name>A0AAQ3NHG1_VIGMU</name>
<reference evidence="3 4" key="1">
    <citation type="journal article" date="2023" name="Life. Sci Alliance">
        <title>Evolutionary insights into 3D genome organization and epigenetic landscape of Vigna mungo.</title>
        <authorList>
            <person name="Junaid A."/>
            <person name="Singh B."/>
            <person name="Bhatia S."/>
        </authorList>
    </citation>
    <scope>NUCLEOTIDE SEQUENCE [LARGE SCALE GENOMIC DNA]</scope>
    <source>
        <strain evidence="3">Urdbean</strain>
    </source>
</reference>
<dbReference type="InterPro" id="IPR000073">
    <property type="entry name" value="AB_hydrolase_1"/>
</dbReference>
<evidence type="ECO:0000313" key="4">
    <source>
        <dbReference type="Proteomes" id="UP001374535"/>
    </source>
</evidence>
<organism evidence="3 4">
    <name type="scientific">Vigna mungo</name>
    <name type="common">Black gram</name>
    <name type="synonym">Phaseolus mungo</name>
    <dbReference type="NCBI Taxonomy" id="3915"/>
    <lineage>
        <taxon>Eukaryota</taxon>
        <taxon>Viridiplantae</taxon>
        <taxon>Streptophyta</taxon>
        <taxon>Embryophyta</taxon>
        <taxon>Tracheophyta</taxon>
        <taxon>Spermatophyta</taxon>
        <taxon>Magnoliopsida</taxon>
        <taxon>eudicotyledons</taxon>
        <taxon>Gunneridae</taxon>
        <taxon>Pentapetalae</taxon>
        <taxon>rosids</taxon>
        <taxon>fabids</taxon>
        <taxon>Fabales</taxon>
        <taxon>Fabaceae</taxon>
        <taxon>Papilionoideae</taxon>
        <taxon>50 kb inversion clade</taxon>
        <taxon>NPAAA clade</taxon>
        <taxon>indigoferoid/millettioid clade</taxon>
        <taxon>Phaseoleae</taxon>
        <taxon>Vigna</taxon>
    </lineage>
</organism>
<dbReference type="AlphaFoldDB" id="A0AAQ3NHG1"/>
<dbReference type="InterPro" id="IPR022742">
    <property type="entry name" value="Hydrolase_4"/>
</dbReference>
<dbReference type="PANTHER" id="PTHR42886:SF53">
    <property type="entry name" value="ALPHA_BETA-HYDROLASES SUPERFAMILY PROTEIN"/>
    <property type="match status" value="1"/>
</dbReference>
<keyword evidence="4" id="KW-1185">Reference proteome</keyword>
<dbReference type="Gene3D" id="3.40.50.1820">
    <property type="entry name" value="alpha/beta hydrolase"/>
    <property type="match status" value="3"/>
</dbReference>
<dbReference type="Pfam" id="PF12697">
    <property type="entry name" value="Abhydrolase_6"/>
    <property type="match status" value="1"/>
</dbReference>
<dbReference type="Proteomes" id="UP001374535">
    <property type="component" value="Chromosome 5"/>
</dbReference>
<dbReference type="Pfam" id="PF12146">
    <property type="entry name" value="Hydrolase_4"/>
    <property type="match status" value="1"/>
</dbReference>
<accession>A0AAQ3NHG1</accession>
<dbReference type="InterPro" id="IPR029058">
    <property type="entry name" value="AB_hydrolase_fold"/>
</dbReference>
<protein>
    <recommendedName>
        <fullName evidence="5">Serine aminopeptidase S33 domain-containing protein</fullName>
    </recommendedName>
</protein>
<dbReference type="GO" id="GO:0005829">
    <property type="term" value="C:cytosol"/>
    <property type="evidence" value="ECO:0007669"/>
    <property type="project" value="TreeGrafter"/>
</dbReference>
<dbReference type="PANTHER" id="PTHR42886">
    <property type="entry name" value="RE40534P-RELATED"/>
    <property type="match status" value="1"/>
</dbReference>
<dbReference type="SUPFAM" id="SSF53474">
    <property type="entry name" value="alpha/beta-Hydrolases"/>
    <property type="match status" value="2"/>
</dbReference>
<evidence type="ECO:0000259" key="2">
    <source>
        <dbReference type="Pfam" id="PF12697"/>
    </source>
</evidence>